<proteinExistence type="predicted"/>
<keyword evidence="1" id="KW-0812">Transmembrane</keyword>
<dbReference type="EMBL" id="PDSK01000094">
    <property type="protein sequence ID" value="PIE33787.1"/>
    <property type="molecule type" value="Genomic_DNA"/>
</dbReference>
<dbReference type="InterPro" id="IPR031599">
    <property type="entry name" value="ABC_tran_2"/>
</dbReference>
<feature type="transmembrane region" description="Helical" evidence="1">
    <location>
        <begin position="25"/>
        <end position="45"/>
    </location>
</feature>
<evidence type="ECO:0000256" key="1">
    <source>
        <dbReference type="SAM" id="Phobius"/>
    </source>
</evidence>
<organism evidence="2 3">
    <name type="scientific">candidate division KSB3 bacterium</name>
    <dbReference type="NCBI Taxonomy" id="2044937"/>
    <lineage>
        <taxon>Bacteria</taxon>
        <taxon>candidate division KSB3</taxon>
    </lineage>
</organism>
<sequence length="116" mass="13112">MYFFIASFFISKAFRFENMYIKNFISFLNLGLTGFIWAASGARFISPGTSIEENSLGVIHSAPIHDRRFLLEKFCIFFCPLLWLADMLVITARFTRIDAGTPPPAGFQTLPGLCQC</sequence>
<keyword evidence="1" id="KW-0472">Membrane</keyword>
<name>A0A2G6KDR1_9BACT</name>
<keyword evidence="1" id="KW-1133">Transmembrane helix</keyword>
<dbReference type="AlphaFoldDB" id="A0A2G6KDR1"/>
<accession>A0A2G6KDR1</accession>
<gene>
    <name evidence="2" type="ORF">CSA56_09745</name>
</gene>
<evidence type="ECO:0000313" key="3">
    <source>
        <dbReference type="Proteomes" id="UP000230821"/>
    </source>
</evidence>
<protein>
    <submittedName>
        <fullName evidence="2">Uncharacterized protein</fullName>
    </submittedName>
</protein>
<reference evidence="2 3" key="1">
    <citation type="submission" date="2017-10" db="EMBL/GenBank/DDBJ databases">
        <title>Novel microbial diversity and functional potential in the marine mammal oral microbiome.</title>
        <authorList>
            <person name="Dudek N.K."/>
            <person name="Sun C.L."/>
            <person name="Burstein D."/>
            <person name="Kantor R.S."/>
            <person name="Aliaga Goltsman D.S."/>
            <person name="Bik E.M."/>
            <person name="Thomas B.C."/>
            <person name="Banfield J.F."/>
            <person name="Relman D.A."/>
        </authorList>
    </citation>
    <scope>NUCLEOTIDE SEQUENCE [LARGE SCALE GENOMIC DNA]</scope>
    <source>
        <strain evidence="2">DOLJORAL78_47_16</strain>
    </source>
</reference>
<dbReference type="Proteomes" id="UP000230821">
    <property type="component" value="Unassembled WGS sequence"/>
</dbReference>
<dbReference type="Pfam" id="PF16949">
    <property type="entry name" value="ABC_tran_2"/>
    <property type="match status" value="1"/>
</dbReference>
<evidence type="ECO:0000313" key="2">
    <source>
        <dbReference type="EMBL" id="PIE33787.1"/>
    </source>
</evidence>
<comment type="caution">
    <text evidence="2">The sequence shown here is derived from an EMBL/GenBank/DDBJ whole genome shotgun (WGS) entry which is preliminary data.</text>
</comment>